<dbReference type="Gene3D" id="3.30.40.10">
    <property type="entry name" value="Zinc/RING finger domain, C3HC4 (zinc finger)"/>
    <property type="match status" value="1"/>
</dbReference>
<evidence type="ECO:0000313" key="4">
    <source>
        <dbReference type="EMBL" id="QHT02018.1"/>
    </source>
</evidence>
<protein>
    <recommendedName>
        <fullName evidence="3">U-box domain-containing protein</fullName>
    </recommendedName>
</protein>
<dbReference type="SMART" id="SM00504">
    <property type="entry name" value="Ubox"/>
    <property type="match status" value="1"/>
</dbReference>
<dbReference type="CDD" id="cd16655">
    <property type="entry name" value="RING-Ubox_WDSUB1-like"/>
    <property type="match status" value="1"/>
</dbReference>
<sequence length="262" mass="29859">MINRGWRVGLPQQTQVTIERKYDRNTGKELTQSEAACAERIRSLEEDLIISNNENRGLRERVIKAERIVNELERASESSHNKNPYPKTKTTSKSLNTELAKFCDFYKLKIDFPNEFFCPLTLDIMVNPVTTSGGHTYEWSKIAEWFKEGNNKDPTTGLELNNNMLYPNHALRSAIRNFVPTCELIIITELRKNEVPNKTQGSIRMRSAPAEYGTRSRLVSKTRRQSKVKASSKSRASTTAKAIVTETAPSSSKFIQELDARE</sequence>
<proteinExistence type="predicted"/>
<feature type="region of interest" description="Disordered" evidence="2">
    <location>
        <begin position="198"/>
        <end position="243"/>
    </location>
</feature>
<keyword evidence="1" id="KW-0175">Coiled coil</keyword>
<dbReference type="InterPro" id="IPR013083">
    <property type="entry name" value="Znf_RING/FYVE/PHD"/>
</dbReference>
<dbReference type="PROSITE" id="PS51698">
    <property type="entry name" value="U_BOX"/>
    <property type="match status" value="1"/>
</dbReference>
<dbReference type="PANTHER" id="PTHR46573:SF1">
    <property type="entry name" value="WD REPEAT, SAM AND U-BOX DOMAIN-CONTAINING PROTEIN 1"/>
    <property type="match status" value="1"/>
</dbReference>
<reference evidence="4" key="1">
    <citation type="journal article" date="2020" name="Nature">
        <title>Giant virus diversity and host interactions through global metagenomics.</title>
        <authorList>
            <person name="Schulz F."/>
            <person name="Roux S."/>
            <person name="Paez-Espino D."/>
            <person name="Jungbluth S."/>
            <person name="Walsh D.A."/>
            <person name="Denef V.J."/>
            <person name="McMahon K.D."/>
            <person name="Konstantinidis K.T."/>
            <person name="Eloe-Fadrosh E.A."/>
            <person name="Kyrpides N.C."/>
            <person name="Woyke T."/>
        </authorList>
    </citation>
    <scope>NUCLEOTIDE SEQUENCE</scope>
    <source>
        <strain evidence="4">GVMAG-M-3300020523-10</strain>
    </source>
</reference>
<evidence type="ECO:0000256" key="2">
    <source>
        <dbReference type="SAM" id="MobiDB-lite"/>
    </source>
</evidence>
<dbReference type="Pfam" id="PF04564">
    <property type="entry name" value="U-box"/>
    <property type="match status" value="1"/>
</dbReference>
<dbReference type="GO" id="GO:0004842">
    <property type="term" value="F:ubiquitin-protein transferase activity"/>
    <property type="evidence" value="ECO:0007669"/>
    <property type="project" value="InterPro"/>
</dbReference>
<dbReference type="GO" id="GO:0016567">
    <property type="term" value="P:protein ubiquitination"/>
    <property type="evidence" value="ECO:0007669"/>
    <property type="project" value="InterPro"/>
</dbReference>
<dbReference type="InterPro" id="IPR052085">
    <property type="entry name" value="WD-SAM-U-box"/>
</dbReference>
<feature type="domain" description="U-box" evidence="3">
    <location>
        <begin position="111"/>
        <end position="185"/>
    </location>
</feature>
<dbReference type="EMBL" id="MN739386">
    <property type="protein sequence ID" value="QHT02018.1"/>
    <property type="molecule type" value="Genomic_DNA"/>
</dbReference>
<evidence type="ECO:0000259" key="3">
    <source>
        <dbReference type="PROSITE" id="PS51698"/>
    </source>
</evidence>
<evidence type="ECO:0000256" key="1">
    <source>
        <dbReference type="SAM" id="Coils"/>
    </source>
</evidence>
<dbReference type="InterPro" id="IPR003613">
    <property type="entry name" value="Ubox_domain"/>
</dbReference>
<feature type="compositionally biased region" description="Low complexity" evidence="2">
    <location>
        <begin position="233"/>
        <end position="242"/>
    </location>
</feature>
<name>A0A6C0CBQ5_9ZZZZ</name>
<feature type="coiled-coil region" evidence="1">
    <location>
        <begin position="41"/>
        <end position="75"/>
    </location>
</feature>
<organism evidence="4">
    <name type="scientific">viral metagenome</name>
    <dbReference type="NCBI Taxonomy" id="1070528"/>
    <lineage>
        <taxon>unclassified sequences</taxon>
        <taxon>metagenomes</taxon>
        <taxon>organismal metagenomes</taxon>
    </lineage>
</organism>
<dbReference type="PANTHER" id="PTHR46573">
    <property type="entry name" value="WD REPEAT, SAM AND U-BOX DOMAIN-CONTAINING PROTEIN 1"/>
    <property type="match status" value="1"/>
</dbReference>
<accession>A0A6C0CBQ5</accession>
<dbReference type="AlphaFoldDB" id="A0A6C0CBQ5"/>
<dbReference type="SUPFAM" id="SSF57850">
    <property type="entry name" value="RING/U-box"/>
    <property type="match status" value="1"/>
</dbReference>
<feature type="compositionally biased region" description="Basic residues" evidence="2">
    <location>
        <begin position="218"/>
        <end position="232"/>
    </location>
</feature>